<sequence length="186" mass="20383">MTEALPPTDRETTAAARRRVAAADRARRWREEHREAELAREAENAALRAEVTALRAERQAAADREEEAARLRAELYAARDELGRLRTHFDTLAKADMVDEDLSRAVVRLAGLRRSLAGPLAVGNPTVAVADIVAAAALIRCGGKEAGQSAYDVARTRVLDRLRMFVPPPDEALGASLRLMPRRSPV</sequence>
<feature type="coiled-coil region" evidence="1">
    <location>
        <begin position="26"/>
        <end position="81"/>
    </location>
</feature>
<reference evidence="2 3" key="1">
    <citation type="submission" date="2016-04" db="EMBL/GenBank/DDBJ databases">
        <authorList>
            <person name="Evans L.H."/>
            <person name="Alamgir A."/>
            <person name="Owens N."/>
            <person name="Weber N.D."/>
            <person name="Virtaneva K."/>
            <person name="Barbian K."/>
            <person name="Babar A."/>
            <person name="Rosenke K."/>
        </authorList>
    </citation>
    <scope>NUCLEOTIDE SEQUENCE [LARGE SCALE GENOMIC DNA]</scope>
    <source>
        <strain evidence="2 3">PMB02</strain>
    </source>
</reference>
<name>A0A179S5R0_9HYPH</name>
<proteinExistence type="predicted"/>
<accession>A0A179S5R0</accession>
<organism evidence="2 3">
    <name type="scientific">Methylobacterium platani</name>
    <dbReference type="NCBI Taxonomy" id="427683"/>
    <lineage>
        <taxon>Bacteria</taxon>
        <taxon>Pseudomonadati</taxon>
        <taxon>Pseudomonadota</taxon>
        <taxon>Alphaproteobacteria</taxon>
        <taxon>Hyphomicrobiales</taxon>
        <taxon>Methylobacteriaceae</taxon>
        <taxon>Methylobacterium</taxon>
    </lineage>
</organism>
<evidence type="ECO:0000256" key="1">
    <source>
        <dbReference type="SAM" id="Coils"/>
    </source>
</evidence>
<keyword evidence="1" id="KW-0175">Coiled coil</keyword>
<evidence type="ECO:0000313" key="3">
    <source>
        <dbReference type="Proteomes" id="UP000078316"/>
    </source>
</evidence>
<evidence type="ECO:0000313" key="2">
    <source>
        <dbReference type="EMBL" id="OAS22535.1"/>
    </source>
</evidence>
<dbReference type="EMBL" id="LWHQ01000038">
    <property type="protein sequence ID" value="OAS22535.1"/>
    <property type="molecule type" value="Genomic_DNA"/>
</dbReference>
<protein>
    <submittedName>
        <fullName evidence="2">Uncharacterized protein</fullName>
    </submittedName>
</protein>
<dbReference type="OrthoDB" id="8004673at2"/>
<gene>
    <name evidence="2" type="ORF">A5481_19265</name>
</gene>
<comment type="caution">
    <text evidence="2">The sequence shown here is derived from an EMBL/GenBank/DDBJ whole genome shotgun (WGS) entry which is preliminary data.</text>
</comment>
<dbReference type="Proteomes" id="UP000078316">
    <property type="component" value="Unassembled WGS sequence"/>
</dbReference>
<dbReference type="RefSeq" id="WP_048431814.1">
    <property type="nucleotide sequence ID" value="NZ_LWHQ01000038.1"/>
</dbReference>
<dbReference type="AlphaFoldDB" id="A0A179S5R0"/>